<evidence type="ECO:0000313" key="1">
    <source>
        <dbReference type="EMBL" id="OWZ14120.1"/>
    </source>
</evidence>
<proteinExistence type="predicted"/>
<dbReference type="EMBL" id="NBNE01001409">
    <property type="protein sequence ID" value="OWZ14120.1"/>
    <property type="molecule type" value="Genomic_DNA"/>
</dbReference>
<sequence>MSNSVRQRTILFNGWCCLVFYTQETFVTPKEVLTKLKKLQNRFVSMARTKTTSTRHKVNPTLVFAPKNYEGLDLHDFKLLSDTM</sequence>
<keyword evidence="2" id="KW-1185">Reference proteome</keyword>
<evidence type="ECO:0000313" key="2">
    <source>
        <dbReference type="Proteomes" id="UP000198211"/>
    </source>
</evidence>
<dbReference type="Proteomes" id="UP000198211">
    <property type="component" value="Unassembled WGS sequence"/>
</dbReference>
<gene>
    <name evidence="1" type="ORF">PHMEG_00012439</name>
</gene>
<dbReference type="AlphaFoldDB" id="A0A225WBA6"/>
<accession>A0A225WBA6</accession>
<comment type="caution">
    <text evidence="1">The sequence shown here is derived from an EMBL/GenBank/DDBJ whole genome shotgun (WGS) entry which is preliminary data.</text>
</comment>
<protein>
    <submittedName>
        <fullName evidence="1">Uncharacterized protein</fullName>
    </submittedName>
</protein>
<name>A0A225WBA6_9STRA</name>
<organism evidence="1 2">
    <name type="scientific">Phytophthora megakarya</name>
    <dbReference type="NCBI Taxonomy" id="4795"/>
    <lineage>
        <taxon>Eukaryota</taxon>
        <taxon>Sar</taxon>
        <taxon>Stramenopiles</taxon>
        <taxon>Oomycota</taxon>
        <taxon>Peronosporomycetes</taxon>
        <taxon>Peronosporales</taxon>
        <taxon>Peronosporaceae</taxon>
        <taxon>Phytophthora</taxon>
    </lineage>
</organism>
<reference evidence="2" key="1">
    <citation type="submission" date="2017-03" db="EMBL/GenBank/DDBJ databases">
        <title>Phytopthora megakarya and P. palmivora, two closely related causual agents of cacao black pod achieved similar genome size and gene model numbers by different mechanisms.</title>
        <authorList>
            <person name="Ali S."/>
            <person name="Shao J."/>
            <person name="Larry D.J."/>
            <person name="Kronmiller B."/>
            <person name="Shen D."/>
            <person name="Strem M.D."/>
            <person name="Melnick R.L."/>
            <person name="Guiltinan M.J."/>
            <person name="Tyler B.M."/>
            <person name="Meinhardt L.W."/>
            <person name="Bailey B.A."/>
        </authorList>
    </citation>
    <scope>NUCLEOTIDE SEQUENCE [LARGE SCALE GENOMIC DNA]</scope>
    <source>
        <strain evidence="2">zdho120</strain>
    </source>
</reference>